<dbReference type="InterPro" id="IPR003593">
    <property type="entry name" value="AAA+_ATPase"/>
</dbReference>
<dbReference type="SUPFAM" id="SSF52540">
    <property type="entry name" value="P-loop containing nucleoside triphosphate hydrolases"/>
    <property type="match status" value="2"/>
</dbReference>
<dbReference type="PROSITE" id="PS50901">
    <property type="entry name" value="FTSK"/>
    <property type="match status" value="1"/>
</dbReference>
<keyword evidence="4" id="KW-1133">Transmembrane helix</keyword>
<dbReference type="RefSeq" id="WP_178013642.1">
    <property type="nucleotide sequence ID" value="NZ_CP058316.1"/>
</dbReference>
<evidence type="ECO:0000313" key="6">
    <source>
        <dbReference type="EMBL" id="QLD12680.1"/>
    </source>
</evidence>
<keyword evidence="1 3" id="KW-0547">Nucleotide-binding</keyword>
<feature type="domain" description="FtsK" evidence="5">
    <location>
        <begin position="334"/>
        <end position="516"/>
    </location>
</feature>
<evidence type="ECO:0000259" key="5">
    <source>
        <dbReference type="PROSITE" id="PS50901"/>
    </source>
</evidence>
<dbReference type="GO" id="GO:0003677">
    <property type="term" value="F:DNA binding"/>
    <property type="evidence" value="ECO:0007669"/>
    <property type="project" value="InterPro"/>
</dbReference>
<keyword evidence="4" id="KW-0472">Membrane</keyword>
<keyword evidence="4" id="KW-0812">Transmembrane</keyword>
<evidence type="ECO:0000256" key="4">
    <source>
        <dbReference type="SAM" id="Phobius"/>
    </source>
</evidence>
<name>A0A7D5JEA3_9MICO</name>
<dbReference type="EMBL" id="CP058316">
    <property type="protein sequence ID" value="QLD12680.1"/>
    <property type="molecule type" value="Genomic_DNA"/>
</dbReference>
<keyword evidence="6" id="KW-0132">Cell division</keyword>
<dbReference type="Pfam" id="PF01580">
    <property type="entry name" value="FtsK_SpoIIIE"/>
    <property type="match status" value="1"/>
</dbReference>
<dbReference type="SMART" id="SM00382">
    <property type="entry name" value="AAA"/>
    <property type="match status" value="2"/>
</dbReference>
<keyword evidence="2 3" id="KW-0067">ATP-binding</keyword>
<feature type="transmembrane region" description="Helical" evidence="4">
    <location>
        <begin position="25"/>
        <end position="43"/>
    </location>
</feature>
<dbReference type="PANTHER" id="PTHR22683">
    <property type="entry name" value="SPORULATION PROTEIN RELATED"/>
    <property type="match status" value="1"/>
</dbReference>
<dbReference type="GO" id="GO:0005524">
    <property type="term" value="F:ATP binding"/>
    <property type="evidence" value="ECO:0007669"/>
    <property type="project" value="UniProtKB-UniRule"/>
</dbReference>
<protein>
    <submittedName>
        <fullName evidence="6">Cell division protein FtsK</fullName>
    </submittedName>
</protein>
<dbReference type="AlphaFoldDB" id="A0A7D5JEA3"/>
<keyword evidence="6" id="KW-0131">Cell cycle</keyword>
<feature type="binding site" evidence="3">
    <location>
        <begin position="352"/>
        <end position="359"/>
    </location>
    <ligand>
        <name>ATP</name>
        <dbReference type="ChEBI" id="CHEBI:30616"/>
    </ligand>
</feature>
<proteinExistence type="predicted"/>
<organism evidence="6 7">
    <name type="scientific">Microbacterium oleivorans</name>
    <dbReference type="NCBI Taxonomy" id="273677"/>
    <lineage>
        <taxon>Bacteria</taxon>
        <taxon>Bacillati</taxon>
        <taxon>Actinomycetota</taxon>
        <taxon>Actinomycetes</taxon>
        <taxon>Micrococcales</taxon>
        <taxon>Microbacteriaceae</taxon>
        <taxon>Microbacterium</taxon>
    </lineage>
</organism>
<evidence type="ECO:0000256" key="3">
    <source>
        <dbReference type="PROSITE-ProRule" id="PRU00289"/>
    </source>
</evidence>
<dbReference type="InterPro" id="IPR027417">
    <property type="entry name" value="P-loop_NTPase"/>
</dbReference>
<dbReference type="InterPro" id="IPR050206">
    <property type="entry name" value="FtsK/SpoIIIE/SftA"/>
</dbReference>
<evidence type="ECO:0000256" key="1">
    <source>
        <dbReference type="ARBA" id="ARBA00022741"/>
    </source>
</evidence>
<reference evidence="6 7" key="1">
    <citation type="submission" date="2020-06" db="EMBL/GenBank/DDBJ databases">
        <authorList>
            <person name="Jo H."/>
        </authorList>
    </citation>
    <scope>NUCLEOTIDE SEQUENCE [LARGE SCALE GENOMIC DNA]</scope>
    <source>
        <strain evidence="6 7">I46</strain>
    </source>
</reference>
<dbReference type="PANTHER" id="PTHR22683:SF1">
    <property type="entry name" value="TYPE VII SECRETION SYSTEM PROTEIN ESSC"/>
    <property type="match status" value="1"/>
</dbReference>
<dbReference type="Proteomes" id="UP000509638">
    <property type="component" value="Chromosome"/>
</dbReference>
<sequence>MRPPTTLDDPIRVPPAPNEPPRPGFPLWAALVPALGAVVLWQVTGSATMLWFAALGPLVALATMLDTARTRRRERRRASEERAAVLEAARAETARRHAREREERWRSTPDVSRYLADPDDIWRSVPGRRDAVVVGIGPVRSDVRVDGDDEATRALRLEAAALDDAPVTVPPTAGIAIVGPEAAARSVARALVAQLCLARAPGDVRVDPSGEPWLRRLPHARARTGLRVWAGAAGASVPSDAELPIVWTASGAPPPRCEAVLRLHGPDAAALDYGGGSVAVRPDALGLDRAEIVADVLAARARAVDGEAAAPAVFADLAAAPDGGLRVALGSDAAGLVDVDLVDDGPHAVVVGVTGSGKSELLVTWIAALAQRLSPDRVVFLLVDFKGGRSFDTLTTLPHVAGVVTDLDEAAALRAIESLAAEVRHRERTLARHGARDVADLDGVLPRLIIVVDEYAALTAAHPRLHETFADIAARGRALGMHLILATQRAAGFREAILANAPLRIALRVTDDTESRAVIGCIDAAALPGGAADRGTALLRGAADTEPRMLRVARCPSEAIPVIARRARDAGHAPVRRPWLPPLPARVPLDDLRTVGRIVLGLADEPEEQRQSIVTVDEDAPGLVVVGRAGAGRSTILRAVAAQLPPERVWPIPADPEAAWDVISALGRAPRGAVVVADDLDLVLGRFPPEYATAAAEALERTAREALGRGIQLVCSVQRVTAAVGRIIDHIPDRVVLATASRADHVALGGEAAHFDARPVPGRGRWRGTLVQFVETGRDDGALEVAADHPVTVWPRHATGFVAPANDRTTATLAAWRARGIAVVPFGPGVRLAPGQVAWAPPETWVARWRSAASTAEQRCQLVVDASCVGEVRLVTGERELPPYATPGRSRAWLFDTSSERVRRVVLPGAPKPSS</sequence>
<gene>
    <name evidence="6" type="ORF">HW566_13395</name>
</gene>
<feature type="transmembrane region" description="Helical" evidence="4">
    <location>
        <begin position="49"/>
        <end position="68"/>
    </location>
</feature>
<dbReference type="Gene3D" id="3.40.50.300">
    <property type="entry name" value="P-loop containing nucleotide triphosphate hydrolases"/>
    <property type="match status" value="3"/>
</dbReference>
<dbReference type="InterPro" id="IPR002543">
    <property type="entry name" value="FtsK_dom"/>
</dbReference>
<evidence type="ECO:0000256" key="2">
    <source>
        <dbReference type="ARBA" id="ARBA00022840"/>
    </source>
</evidence>
<dbReference type="CDD" id="cd01127">
    <property type="entry name" value="TrwB_TraG_TraD_VirD4"/>
    <property type="match status" value="1"/>
</dbReference>
<accession>A0A7D5JEA3</accession>
<evidence type="ECO:0000313" key="7">
    <source>
        <dbReference type="Proteomes" id="UP000509638"/>
    </source>
</evidence>
<dbReference type="GO" id="GO:0051301">
    <property type="term" value="P:cell division"/>
    <property type="evidence" value="ECO:0007669"/>
    <property type="project" value="UniProtKB-KW"/>
</dbReference>